<keyword evidence="2" id="KW-1185">Reference proteome</keyword>
<dbReference type="RefSeq" id="WP_132634134.1">
    <property type="nucleotide sequence ID" value="NZ_SMLD01000083.1"/>
</dbReference>
<sequence length="176" mass="19209">MIRRDVRSAGRRVLVLSGPPAAGKSTLGRRVASTPDRCAFIDVDDVRQLVLAGMAAPWDGAEGRRQRRLSAVNACGLAGNFVAAGMDVVIADALNEETLAVYRATLRDLLVVRLRVAYECARERAMGRPVHLTWDEFAMLHREQESVAGADLWLDTTELTVEEAAGRLLALWAPVT</sequence>
<proteinExistence type="predicted"/>
<dbReference type="Pfam" id="PF07931">
    <property type="entry name" value="CPT"/>
    <property type="match status" value="1"/>
</dbReference>
<dbReference type="Proteomes" id="UP000295136">
    <property type="component" value="Unassembled WGS sequence"/>
</dbReference>
<gene>
    <name evidence="1" type="ORF">E1295_27495</name>
</gene>
<dbReference type="Gene3D" id="3.40.50.300">
    <property type="entry name" value="P-loop containing nucleotide triphosphate hydrolases"/>
    <property type="match status" value="1"/>
</dbReference>
<dbReference type="InterPro" id="IPR027417">
    <property type="entry name" value="P-loop_NTPase"/>
</dbReference>
<name>A0A4R5F4J4_9ACTN</name>
<evidence type="ECO:0000313" key="2">
    <source>
        <dbReference type="Proteomes" id="UP000295136"/>
    </source>
</evidence>
<accession>A0A4R5F4J4</accession>
<organism evidence="1 2">
    <name type="scientific">Nonomuraea mesophila</name>
    <dbReference type="NCBI Taxonomy" id="2530382"/>
    <lineage>
        <taxon>Bacteria</taxon>
        <taxon>Bacillati</taxon>
        <taxon>Actinomycetota</taxon>
        <taxon>Actinomycetes</taxon>
        <taxon>Streptosporangiales</taxon>
        <taxon>Streptosporangiaceae</taxon>
        <taxon>Nonomuraea</taxon>
    </lineage>
</organism>
<comment type="caution">
    <text evidence="1">The sequence shown here is derived from an EMBL/GenBank/DDBJ whole genome shotgun (WGS) entry which is preliminary data.</text>
</comment>
<protein>
    <submittedName>
        <fullName evidence="1">Uncharacterized protein</fullName>
    </submittedName>
</protein>
<reference evidence="1 2" key="1">
    <citation type="submission" date="2019-03" db="EMBL/GenBank/DDBJ databases">
        <title>Draft genome sequences of novel Actinobacteria.</title>
        <authorList>
            <person name="Sahin N."/>
            <person name="Ay H."/>
            <person name="Saygin H."/>
        </authorList>
    </citation>
    <scope>NUCLEOTIDE SEQUENCE [LARGE SCALE GENOMIC DNA]</scope>
    <source>
        <strain evidence="1 2">6K102</strain>
    </source>
</reference>
<dbReference type="SUPFAM" id="SSF52540">
    <property type="entry name" value="P-loop containing nucleoside triphosphate hydrolases"/>
    <property type="match status" value="1"/>
</dbReference>
<dbReference type="EMBL" id="SMLD01000083">
    <property type="protein sequence ID" value="TDE42612.1"/>
    <property type="molecule type" value="Genomic_DNA"/>
</dbReference>
<dbReference type="AlphaFoldDB" id="A0A4R5F4J4"/>
<evidence type="ECO:0000313" key="1">
    <source>
        <dbReference type="EMBL" id="TDE42612.1"/>
    </source>
</evidence>